<protein>
    <submittedName>
        <fullName evidence="2">Uncharacterized protein</fullName>
    </submittedName>
</protein>
<proteinExistence type="predicted"/>
<dbReference type="EMBL" id="BPQB01000036">
    <property type="protein sequence ID" value="GJE93937.1"/>
    <property type="molecule type" value="Genomic_DNA"/>
</dbReference>
<sequence length="91" mass="9874">MHSLDDGLPAWAFDLCKRARSPGQAKQRVGASHTGKEDISDAEGRFHSPYPPCCCLQQLAPVTAAPTWEPGYLPSRVLEQARTAQAQADLV</sequence>
<evidence type="ECO:0000256" key="1">
    <source>
        <dbReference type="SAM" id="MobiDB-lite"/>
    </source>
</evidence>
<keyword evidence="3" id="KW-1185">Reference proteome</keyword>
<feature type="region of interest" description="Disordered" evidence="1">
    <location>
        <begin position="20"/>
        <end position="43"/>
    </location>
</feature>
<gene>
    <name evidence="2" type="ORF">PsYK624_101020</name>
</gene>
<evidence type="ECO:0000313" key="2">
    <source>
        <dbReference type="EMBL" id="GJE93937.1"/>
    </source>
</evidence>
<reference evidence="2 3" key="1">
    <citation type="submission" date="2021-08" db="EMBL/GenBank/DDBJ databases">
        <title>Draft Genome Sequence of Phanerochaete sordida strain YK-624.</title>
        <authorList>
            <person name="Mori T."/>
            <person name="Dohra H."/>
            <person name="Suzuki T."/>
            <person name="Kawagishi H."/>
            <person name="Hirai H."/>
        </authorList>
    </citation>
    <scope>NUCLEOTIDE SEQUENCE [LARGE SCALE GENOMIC DNA]</scope>
    <source>
        <strain evidence="2 3">YK-624</strain>
    </source>
</reference>
<organism evidence="2 3">
    <name type="scientific">Phanerochaete sordida</name>
    <dbReference type="NCBI Taxonomy" id="48140"/>
    <lineage>
        <taxon>Eukaryota</taxon>
        <taxon>Fungi</taxon>
        <taxon>Dikarya</taxon>
        <taxon>Basidiomycota</taxon>
        <taxon>Agaricomycotina</taxon>
        <taxon>Agaricomycetes</taxon>
        <taxon>Polyporales</taxon>
        <taxon>Phanerochaetaceae</taxon>
        <taxon>Phanerochaete</taxon>
    </lineage>
</organism>
<dbReference type="Proteomes" id="UP000703269">
    <property type="component" value="Unassembled WGS sequence"/>
</dbReference>
<accession>A0A9P3GDZ2</accession>
<dbReference type="AlphaFoldDB" id="A0A9P3GDZ2"/>
<comment type="caution">
    <text evidence="2">The sequence shown here is derived from an EMBL/GenBank/DDBJ whole genome shotgun (WGS) entry which is preliminary data.</text>
</comment>
<name>A0A9P3GDZ2_9APHY</name>
<feature type="compositionally biased region" description="Basic and acidic residues" evidence="1">
    <location>
        <begin position="34"/>
        <end position="43"/>
    </location>
</feature>
<evidence type="ECO:0000313" key="3">
    <source>
        <dbReference type="Proteomes" id="UP000703269"/>
    </source>
</evidence>